<proteinExistence type="predicted"/>
<feature type="non-terminal residue" evidence="1">
    <location>
        <position position="1"/>
    </location>
</feature>
<protein>
    <recommendedName>
        <fullName evidence="3">DDE-1 domain-containing protein</fullName>
    </recommendedName>
</protein>
<sequence length="193" mass="22243">RFSRVLELPTATYLREFLQSQNISMCKGNDITSEKKLTLYASNIKDQNNKIYTSDIAKGIRPRCFVNMDETEINAENDAFVAKIRGLKRSPPAEQENSSGHITYVMSIANGPHQPPQMYIVSGLKKVPQSLQVLMEEEEIYIFINDSGFRTCRLFREYAKLQLTCFILGYFTPNERIILLLDRHPSRKDWKAA</sequence>
<dbReference type="EMBL" id="SNRW01021324">
    <property type="protein sequence ID" value="KAA6364700.1"/>
    <property type="molecule type" value="Genomic_DNA"/>
</dbReference>
<name>A0A5J4U3L0_9EUKA</name>
<organism evidence="1 2">
    <name type="scientific">Streblomastix strix</name>
    <dbReference type="NCBI Taxonomy" id="222440"/>
    <lineage>
        <taxon>Eukaryota</taxon>
        <taxon>Metamonada</taxon>
        <taxon>Preaxostyla</taxon>
        <taxon>Oxymonadida</taxon>
        <taxon>Streblomastigidae</taxon>
        <taxon>Streblomastix</taxon>
    </lineage>
</organism>
<reference evidence="1 2" key="1">
    <citation type="submission" date="2019-03" db="EMBL/GenBank/DDBJ databases">
        <title>Single cell metagenomics reveals metabolic interactions within the superorganism composed of flagellate Streblomastix strix and complex community of Bacteroidetes bacteria on its surface.</title>
        <authorList>
            <person name="Treitli S.C."/>
            <person name="Kolisko M."/>
            <person name="Husnik F."/>
            <person name="Keeling P."/>
            <person name="Hampl V."/>
        </authorList>
    </citation>
    <scope>NUCLEOTIDE SEQUENCE [LARGE SCALE GENOMIC DNA]</scope>
    <source>
        <strain evidence="1">ST1C</strain>
    </source>
</reference>
<evidence type="ECO:0000313" key="2">
    <source>
        <dbReference type="Proteomes" id="UP000324800"/>
    </source>
</evidence>
<evidence type="ECO:0000313" key="1">
    <source>
        <dbReference type="EMBL" id="KAA6364700.1"/>
    </source>
</evidence>
<gene>
    <name evidence="1" type="ORF">EZS28_039773</name>
</gene>
<comment type="caution">
    <text evidence="1">The sequence shown here is derived from an EMBL/GenBank/DDBJ whole genome shotgun (WGS) entry which is preliminary data.</text>
</comment>
<dbReference type="Proteomes" id="UP000324800">
    <property type="component" value="Unassembled WGS sequence"/>
</dbReference>
<evidence type="ECO:0008006" key="3">
    <source>
        <dbReference type="Google" id="ProtNLM"/>
    </source>
</evidence>
<accession>A0A5J4U3L0</accession>
<dbReference type="AlphaFoldDB" id="A0A5J4U3L0"/>